<dbReference type="EMBL" id="PDJC01000001">
    <property type="protein sequence ID" value="PFG16501.1"/>
    <property type="molecule type" value="Genomic_DNA"/>
</dbReference>
<reference evidence="2 3" key="1">
    <citation type="submission" date="2017-10" db="EMBL/GenBank/DDBJ databases">
        <title>Sequencing the genomes of 1000 actinobacteria strains.</title>
        <authorList>
            <person name="Klenk H.-P."/>
        </authorList>
    </citation>
    <scope>NUCLEOTIDE SEQUENCE [LARGE SCALE GENOMIC DNA]</scope>
    <source>
        <strain evidence="2 3">DSM 15597</strain>
    </source>
</reference>
<sequence length="317" mass="31883">MRAGAVAARGRIVLPRAGLPAARVVARAPVARVVVLPVAAAVPPGRTLVPARPVVSLSDARGATAILHVQPAPVVRLRVAAPVTASPGSAAAIGRAARLPVPVRVVHVQIPTPVRGSPMMIDAHAATATTAHAVVVAMDPIVARAEDPASPIGAVLPAPATVAPHRGSPTVSVPVAPPAARVRTAEATDAPMDPARPTDVRPRPGTVTTSVLVAPPVARVRTAEATDAPMDPARPTDVRPRPGTVMTSVLVAAPVVVPPVDRPQPAAVADRPVAARVHRTVRATPVAAVRIAATPVAAATTLGTRGATVAPVSAPIW</sequence>
<comment type="caution">
    <text evidence="2">The sequence shown here is derived from an EMBL/GenBank/DDBJ whole genome shotgun (WGS) entry which is preliminary data.</text>
</comment>
<evidence type="ECO:0000256" key="1">
    <source>
        <dbReference type="SAM" id="MobiDB-lite"/>
    </source>
</evidence>
<proteinExistence type="predicted"/>
<feature type="region of interest" description="Disordered" evidence="1">
    <location>
        <begin position="185"/>
        <end position="207"/>
    </location>
</feature>
<keyword evidence="3" id="KW-1185">Reference proteome</keyword>
<accession>A0A2A9CQN5</accession>
<evidence type="ECO:0000313" key="2">
    <source>
        <dbReference type="EMBL" id="PFG16501.1"/>
    </source>
</evidence>
<organism evidence="2 3">
    <name type="scientific">Propionicimonas paludicola</name>
    <dbReference type="NCBI Taxonomy" id="185243"/>
    <lineage>
        <taxon>Bacteria</taxon>
        <taxon>Bacillati</taxon>
        <taxon>Actinomycetota</taxon>
        <taxon>Actinomycetes</taxon>
        <taxon>Propionibacteriales</taxon>
        <taxon>Nocardioidaceae</taxon>
        <taxon>Propionicimonas</taxon>
    </lineage>
</organism>
<dbReference type="AlphaFoldDB" id="A0A2A9CQN5"/>
<protein>
    <submittedName>
        <fullName evidence="2">Uncharacterized protein</fullName>
    </submittedName>
</protein>
<name>A0A2A9CQN5_9ACTN</name>
<gene>
    <name evidence="2" type="ORF">ATK74_1046</name>
</gene>
<dbReference type="Proteomes" id="UP000226079">
    <property type="component" value="Unassembled WGS sequence"/>
</dbReference>
<evidence type="ECO:0000313" key="3">
    <source>
        <dbReference type="Proteomes" id="UP000226079"/>
    </source>
</evidence>